<dbReference type="InterPro" id="IPR002182">
    <property type="entry name" value="NB-ARC"/>
</dbReference>
<dbReference type="InterPro" id="IPR027417">
    <property type="entry name" value="P-loop_NTPase"/>
</dbReference>
<protein>
    <recommendedName>
        <fullName evidence="2">TIR domain-containing protein</fullName>
    </recommendedName>
</protein>
<dbReference type="EnsemblPlants" id="KRH13342">
    <property type="protein sequence ID" value="KRH13342"/>
    <property type="gene ID" value="GLYMA_15G232600"/>
</dbReference>
<dbReference type="SUPFAM" id="SSF52200">
    <property type="entry name" value="Toll/Interleukin receptor TIR domain"/>
    <property type="match status" value="1"/>
</dbReference>
<dbReference type="RefSeq" id="XP_014623775.1">
    <property type="nucleotide sequence ID" value="XM_014768289.3"/>
</dbReference>
<evidence type="ECO:0000259" key="2">
    <source>
        <dbReference type="PROSITE" id="PS50104"/>
    </source>
</evidence>
<dbReference type="RefSeq" id="XP_040865612.1">
    <property type="nucleotide sequence ID" value="XM_041009678.1"/>
</dbReference>
<gene>
    <name evidence="4" type="primary">LOC102665522</name>
    <name evidence="3" type="ORF">GLYMA_15G232600</name>
</gene>
<dbReference type="Gene3D" id="1.10.8.430">
    <property type="entry name" value="Helical domain of apoptotic protease-activating factors"/>
    <property type="match status" value="1"/>
</dbReference>
<keyword evidence="5" id="KW-1185">Reference proteome</keyword>
<dbReference type="PANTHER" id="PTHR11017:SF300">
    <property type="entry name" value="RESISTANCE PROTEIN (TIR-NBS-LRR CLASS), PUTATIVE-RELATED"/>
    <property type="match status" value="1"/>
</dbReference>
<dbReference type="Pfam" id="PF01582">
    <property type="entry name" value="TIR"/>
    <property type="match status" value="1"/>
</dbReference>
<sequence>MQSFRRWVEPKAFRYDVFLSFRGWDIRFSFTGFLYKGLFDHGFRTFMDDREIDKGSQIPQTLREAIEDSRVFIVVLSANFASSSFCLDEVVLILQEFAKGKGRWILPVFYYVDPSHLADSDSYKRALEDQTEWFDSQRIQIWKTALSKLATFSGLRLIRRNGSILEYQYIELILKEVSRHVTCPVGLSHRMSKVNKLLFSGSDVGVHMVGICGEARIGKTTVARGVYNFNSDTGFDHYCYFYNVGDILSQSRFVNEGMAILNQKKVFAIFEDINDSKQLKNIIELAYQFGSGSKVIITARNKGLLQSHGIESIYEVERFSKTEAFQLLILKAFNSISVSADYVTIFNRVETYALGHPWTLEVIGSNLSGKSVENCESALLKYESITNRDIRKILEESFNALEKCQQEMLIHIALKLKELELGVVEDELCNYYKVCPKKDIRVLLDKSLIKINEHGQVTLHPSTQDMIRDKITRFEEYGKQEIQPVSKNGSMIGI</sequence>
<organism evidence="3">
    <name type="scientific">Glycine max</name>
    <name type="common">Soybean</name>
    <name type="synonym">Glycine hispida</name>
    <dbReference type="NCBI Taxonomy" id="3847"/>
    <lineage>
        <taxon>Eukaryota</taxon>
        <taxon>Viridiplantae</taxon>
        <taxon>Streptophyta</taxon>
        <taxon>Embryophyta</taxon>
        <taxon>Tracheophyta</taxon>
        <taxon>Spermatophyta</taxon>
        <taxon>Magnoliopsida</taxon>
        <taxon>eudicotyledons</taxon>
        <taxon>Gunneridae</taxon>
        <taxon>Pentapetalae</taxon>
        <taxon>rosids</taxon>
        <taxon>fabids</taxon>
        <taxon>Fabales</taxon>
        <taxon>Fabaceae</taxon>
        <taxon>Papilionoideae</taxon>
        <taxon>50 kb inversion clade</taxon>
        <taxon>NPAAA clade</taxon>
        <taxon>indigoferoid/millettioid clade</taxon>
        <taxon>Phaseoleae</taxon>
        <taxon>Glycine</taxon>
        <taxon>Glycine subgen. Soja</taxon>
    </lineage>
</organism>
<dbReference type="RefSeq" id="XP_040865614.1">
    <property type="nucleotide sequence ID" value="XM_041009680.1"/>
</dbReference>
<accession>A0A0R0G4X0</accession>
<reference evidence="3 4" key="1">
    <citation type="journal article" date="2010" name="Nature">
        <title>Genome sequence of the palaeopolyploid soybean.</title>
        <authorList>
            <person name="Schmutz J."/>
            <person name="Cannon S.B."/>
            <person name="Schlueter J."/>
            <person name="Ma J."/>
            <person name="Mitros T."/>
            <person name="Nelson W."/>
            <person name="Hyten D.L."/>
            <person name="Song Q."/>
            <person name="Thelen J.J."/>
            <person name="Cheng J."/>
            <person name="Xu D."/>
            <person name="Hellsten U."/>
            <person name="May G.D."/>
            <person name="Yu Y."/>
            <person name="Sakurai T."/>
            <person name="Umezawa T."/>
            <person name="Bhattacharyya M.K."/>
            <person name="Sandhu D."/>
            <person name="Valliyodan B."/>
            <person name="Lindquist E."/>
            <person name="Peto M."/>
            <person name="Grant D."/>
            <person name="Shu S."/>
            <person name="Goodstein D."/>
            <person name="Barry K."/>
            <person name="Futrell-Griggs M."/>
            <person name="Abernathy B."/>
            <person name="Du J."/>
            <person name="Tian Z."/>
            <person name="Zhu L."/>
            <person name="Gill N."/>
            <person name="Joshi T."/>
            <person name="Libault M."/>
            <person name="Sethuraman A."/>
            <person name="Zhang X.-C."/>
            <person name="Shinozaki K."/>
            <person name="Nguyen H.T."/>
            <person name="Wing R.A."/>
            <person name="Cregan P."/>
            <person name="Specht J."/>
            <person name="Grimwood J."/>
            <person name="Rokhsar D."/>
            <person name="Stacey G."/>
            <person name="Shoemaker R.C."/>
            <person name="Jackson S.A."/>
        </authorList>
    </citation>
    <scope>NUCLEOTIDE SEQUENCE [LARGE SCALE GENOMIC DNA]</scope>
    <source>
        <strain evidence="4">cv. Williams 82</strain>
        <tissue evidence="3">Callus</tissue>
    </source>
</reference>
<dbReference type="PRINTS" id="PR00364">
    <property type="entry name" value="DISEASERSIST"/>
</dbReference>
<dbReference type="Gene3D" id="3.40.50.10140">
    <property type="entry name" value="Toll/interleukin-1 receptor homology (TIR) domain"/>
    <property type="match status" value="1"/>
</dbReference>
<dbReference type="Gramene" id="KRH13342">
    <property type="protein sequence ID" value="KRH13342"/>
    <property type="gene ID" value="GLYMA_15G232600"/>
</dbReference>
<evidence type="ECO:0000313" key="4">
    <source>
        <dbReference type="EnsemblPlants" id="KRH13342"/>
    </source>
</evidence>
<dbReference type="PROSITE" id="PS50104">
    <property type="entry name" value="TIR"/>
    <property type="match status" value="1"/>
</dbReference>
<dbReference type="GO" id="GO:0006952">
    <property type="term" value="P:defense response"/>
    <property type="evidence" value="ECO:0007669"/>
    <property type="project" value="UniProtKB-KW"/>
</dbReference>
<dbReference type="RefSeq" id="XP_014623774.1">
    <property type="nucleotide sequence ID" value="XM_014768288.3"/>
</dbReference>
<evidence type="ECO:0000256" key="1">
    <source>
        <dbReference type="ARBA" id="ARBA00022821"/>
    </source>
</evidence>
<dbReference type="RefSeq" id="XP_014623772.1">
    <property type="nucleotide sequence ID" value="XM_014768286.3"/>
</dbReference>
<dbReference type="RefSeq" id="XP_014623778.1">
    <property type="nucleotide sequence ID" value="XM_014768292.3"/>
</dbReference>
<dbReference type="AlphaFoldDB" id="A0A0R0G4X0"/>
<dbReference type="Pfam" id="PF00931">
    <property type="entry name" value="NB-ARC"/>
    <property type="match status" value="1"/>
</dbReference>
<dbReference type="OMA" id="CVNENSH"/>
<dbReference type="SMR" id="A0A0R0G4X0"/>
<dbReference type="SUPFAM" id="SSF46785">
    <property type="entry name" value="Winged helix' DNA-binding domain"/>
    <property type="match status" value="1"/>
</dbReference>
<dbReference type="SMART" id="SM00255">
    <property type="entry name" value="TIR"/>
    <property type="match status" value="1"/>
</dbReference>
<dbReference type="ExpressionAtlas" id="A0A0R0G4X0">
    <property type="expression patterns" value="baseline and differential"/>
</dbReference>
<dbReference type="PANTHER" id="PTHR11017">
    <property type="entry name" value="LEUCINE-RICH REPEAT-CONTAINING PROTEIN"/>
    <property type="match status" value="1"/>
</dbReference>
<dbReference type="InterPro" id="IPR000157">
    <property type="entry name" value="TIR_dom"/>
</dbReference>
<dbReference type="GO" id="GO:0007165">
    <property type="term" value="P:signal transduction"/>
    <property type="evidence" value="ECO:0007669"/>
    <property type="project" value="InterPro"/>
</dbReference>
<dbReference type="InterPro" id="IPR036390">
    <property type="entry name" value="WH_DNA-bd_sf"/>
</dbReference>
<dbReference type="RefSeq" id="XP_014623777.1">
    <property type="nucleotide sequence ID" value="XM_014768291.3"/>
</dbReference>
<dbReference type="InterPro" id="IPR035897">
    <property type="entry name" value="Toll_tir_struct_dom_sf"/>
</dbReference>
<evidence type="ECO:0000313" key="5">
    <source>
        <dbReference type="Proteomes" id="UP000008827"/>
    </source>
</evidence>
<keyword evidence="1" id="KW-0611">Plant defense</keyword>
<dbReference type="InterPro" id="IPR042197">
    <property type="entry name" value="Apaf_helical"/>
</dbReference>
<dbReference type="GO" id="GO:0043531">
    <property type="term" value="F:ADP binding"/>
    <property type="evidence" value="ECO:0007669"/>
    <property type="project" value="InterPro"/>
</dbReference>
<reference evidence="3" key="3">
    <citation type="submission" date="2018-07" db="EMBL/GenBank/DDBJ databases">
        <title>WGS assembly of Glycine max.</title>
        <authorList>
            <person name="Schmutz J."/>
            <person name="Cannon S."/>
            <person name="Schlueter J."/>
            <person name="Ma J."/>
            <person name="Mitros T."/>
            <person name="Nelson W."/>
            <person name="Hyten D."/>
            <person name="Song Q."/>
            <person name="Thelen J."/>
            <person name="Cheng J."/>
            <person name="Xu D."/>
            <person name="Hellsten U."/>
            <person name="May G."/>
            <person name="Yu Y."/>
            <person name="Sakurai T."/>
            <person name="Umezawa T."/>
            <person name="Bhattacharyya M."/>
            <person name="Sandhu D."/>
            <person name="Valliyodan B."/>
            <person name="Lindquist E."/>
            <person name="Peto M."/>
            <person name="Grant D."/>
            <person name="Shu S."/>
            <person name="Goodstein D."/>
            <person name="Barry K."/>
            <person name="Futrell-Griggs M."/>
            <person name="Abernathy B."/>
            <person name="Du J."/>
            <person name="Tian Z."/>
            <person name="Zhu L."/>
            <person name="Gill N."/>
            <person name="Joshi T."/>
            <person name="Libault M."/>
            <person name="Sethuraman A."/>
            <person name="Zhang X."/>
            <person name="Shinozaki K."/>
            <person name="Nguyen H."/>
            <person name="Wing R."/>
            <person name="Cregan P."/>
            <person name="Specht J."/>
            <person name="Grimwood J."/>
            <person name="Rokhsar D."/>
            <person name="Stacey G."/>
            <person name="Shoemaker R."/>
            <person name="Jackson S."/>
        </authorList>
    </citation>
    <scope>NUCLEOTIDE SEQUENCE</scope>
    <source>
        <tissue evidence="3">Callus</tissue>
    </source>
</reference>
<dbReference type="Proteomes" id="UP000008827">
    <property type="component" value="Chromosome 15"/>
</dbReference>
<dbReference type="EMBL" id="CM000848">
    <property type="protein sequence ID" value="KRH13342.1"/>
    <property type="molecule type" value="Genomic_DNA"/>
</dbReference>
<dbReference type="InterPro" id="IPR044974">
    <property type="entry name" value="Disease_R_plants"/>
</dbReference>
<dbReference type="GeneID" id="102665522"/>
<proteinExistence type="predicted"/>
<evidence type="ECO:0000313" key="3">
    <source>
        <dbReference type="EMBL" id="KRH13342.1"/>
    </source>
</evidence>
<dbReference type="OrthoDB" id="1402165at2759"/>
<dbReference type="SUPFAM" id="SSF52540">
    <property type="entry name" value="P-loop containing nucleoside triphosphate hydrolases"/>
    <property type="match status" value="1"/>
</dbReference>
<feature type="domain" description="TIR" evidence="2">
    <location>
        <begin position="13"/>
        <end position="181"/>
    </location>
</feature>
<dbReference type="RefSeq" id="XP_014623776.1">
    <property type="nucleotide sequence ID" value="XM_014768290.3"/>
</dbReference>
<dbReference type="RefSeq" id="XP_040865613.1">
    <property type="nucleotide sequence ID" value="XM_041009679.1"/>
</dbReference>
<dbReference type="KEGG" id="gmx:102665522"/>
<reference evidence="4" key="2">
    <citation type="submission" date="2018-02" db="UniProtKB">
        <authorList>
            <consortium name="EnsemblPlants"/>
        </authorList>
    </citation>
    <scope>IDENTIFICATION</scope>
    <source>
        <strain evidence="4">Williams 82</strain>
    </source>
</reference>
<name>A0A0R0G4X0_SOYBN</name>